<dbReference type="InterPro" id="IPR050188">
    <property type="entry name" value="RluA_PseudoU_synthase"/>
</dbReference>
<dbReference type="EMBL" id="RQHV01000050">
    <property type="protein sequence ID" value="TGN09842.1"/>
    <property type="molecule type" value="Genomic_DNA"/>
</dbReference>
<dbReference type="AlphaFoldDB" id="A0A4R9LMP6"/>
<evidence type="ECO:0000313" key="6">
    <source>
        <dbReference type="Proteomes" id="UP000298264"/>
    </source>
</evidence>
<dbReference type="InterPro" id="IPR006224">
    <property type="entry name" value="PsdUridine_synth_RluA-like_CS"/>
</dbReference>
<dbReference type="GO" id="GO:0009982">
    <property type="term" value="F:pseudouridine synthase activity"/>
    <property type="evidence" value="ECO:0007669"/>
    <property type="project" value="InterPro"/>
</dbReference>
<dbReference type="Gene3D" id="3.30.2350.10">
    <property type="entry name" value="Pseudouridine synthase"/>
    <property type="match status" value="1"/>
</dbReference>
<dbReference type="GO" id="GO:0003723">
    <property type="term" value="F:RNA binding"/>
    <property type="evidence" value="ECO:0007669"/>
    <property type="project" value="InterPro"/>
</dbReference>
<dbReference type="Proteomes" id="UP000298264">
    <property type="component" value="Unassembled WGS sequence"/>
</dbReference>
<keyword evidence="2" id="KW-0413">Isomerase</keyword>
<feature type="domain" description="Pseudouridine synthase RsuA/RluA-like" evidence="4">
    <location>
        <begin position="24"/>
        <end position="175"/>
    </location>
</feature>
<dbReference type="InterPro" id="IPR006145">
    <property type="entry name" value="PsdUridine_synth_RsuA/RluA"/>
</dbReference>
<dbReference type="PANTHER" id="PTHR21600">
    <property type="entry name" value="MITOCHONDRIAL RNA PSEUDOURIDINE SYNTHASE"/>
    <property type="match status" value="1"/>
</dbReference>
<dbReference type="PROSITE" id="PS01129">
    <property type="entry name" value="PSI_RLU"/>
    <property type="match status" value="1"/>
</dbReference>
<dbReference type="OrthoDB" id="305739at2"/>
<name>A0A4R9LMP6_9LEPT</name>
<dbReference type="GO" id="GO:0000455">
    <property type="term" value="P:enzyme-directed rRNA pseudouridine synthesis"/>
    <property type="evidence" value="ECO:0007669"/>
    <property type="project" value="TreeGrafter"/>
</dbReference>
<dbReference type="InterPro" id="IPR020103">
    <property type="entry name" value="PsdUridine_synth_cat_dom_sf"/>
</dbReference>
<feature type="compositionally biased region" description="Basic and acidic residues" evidence="3">
    <location>
        <begin position="255"/>
        <end position="296"/>
    </location>
</feature>
<keyword evidence="6" id="KW-1185">Reference proteome</keyword>
<gene>
    <name evidence="5" type="ORF">EHS11_12270</name>
</gene>
<feature type="region of interest" description="Disordered" evidence="3">
    <location>
        <begin position="243"/>
        <end position="312"/>
    </location>
</feature>
<dbReference type="RefSeq" id="WP_135764692.1">
    <property type="nucleotide sequence ID" value="NZ_RQHV01000050.1"/>
</dbReference>
<sequence length="312" mass="35446">MTKFSKTNTRFFPKGLTILYEDGDILVVDKPAGLLTMATDSEKTKTAYAALTDYVKKGSIQSKKRIFIVHRLDRDTSGILIFAKTEDAKLKLQSDWDRTKKKYIAVTHGNWDKSSGTITSYLTENKAQVVYSTKEPSLGKLSHTLYKVLKETKNYSLVEVDLLTGRKNQIRVHFADEKHPIIGDKKYGDDEKSYSRMALHSWSISFLHPFNGKEMFLRTEVPAFLTGLVGGFEFDSGDGGDSDLNKSLSEPFESGESKNDKRQSDPLERGGQKERSETKKGKVEAKKEKKKFENKKSIPSQANVHKRKDRRF</sequence>
<comment type="similarity">
    <text evidence="1">Belongs to the pseudouridine synthase RluA family.</text>
</comment>
<organism evidence="5 6">
    <name type="scientific">Leptospira ilyithenensis</name>
    <dbReference type="NCBI Taxonomy" id="2484901"/>
    <lineage>
        <taxon>Bacteria</taxon>
        <taxon>Pseudomonadati</taxon>
        <taxon>Spirochaetota</taxon>
        <taxon>Spirochaetia</taxon>
        <taxon>Leptospirales</taxon>
        <taxon>Leptospiraceae</taxon>
        <taxon>Leptospira</taxon>
    </lineage>
</organism>
<evidence type="ECO:0000313" key="5">
    <source>
        <dbReference type="EMBL" id="TGN09842.1"/>
    </source>
</evidence>
<evidence type="ECO:0000256" key="1">
    <source>
        <dbReference type="ARBA" id="ARBA00010876"/>
    </source>
</evidence>
<evidence type="ECO:0000259" key="4">
    <source>
        <dbReference type="Pfam" id="PF00849"/>
    </source>
</evidence>
<evidence type="ECO:0000256" key="2">
    <source>
        <dbReference type="ARBA" id="ARBA00023235"/>
    </source>
</evidence>
<dbReference type="PANTHER" id="PTHR21600:SF44">
    <property type="entry name" value="RIBOSOMAL LARGE SUBUNIT PSEUDOURIDINE SYNTHASE D"/>
    <property type="match status" value="1"/>
</dbReference>
<proteinExistence type="inferred from homology"/>
<dbReference type="SUPFAM" id="SSF55120">
    <property type="entry name" value="Pseudouridine synthase"/>
    <property type="match status" value="1"/>
</dbReference>
<reference evidence="5" key="1">
    <citation type="journal article" date="2019" name="PLoS Negl. Trop. Dis.">
        <title>Revisiting the worldwide diversity of Leptospira species in the environment.</title>
        <authorList>
            <person name="Vincent A.T."/>
            <person name="Schiettekatte O."/>
            <person name="Bourhy P."/>
            <person name="Veyrier F.J."/>
            <person name="Picardeau M."/>
        </authorList>
    </citation>
    <scope>NUCLEOTIDE SEQUENCE [LARGE SCALE GENOMIC DNA]</scope>
    <source>
        <strain evidence="5">201400974</strain>
    </source>
</reference>
<protein>
    <submittedName>
        <fullName evidence="5">RNA pseudouridine synthase</fullName>
    </submittedName>
</protein>
<comment type="caution">
    <text evidence="5">The sequence shown here is derived from an EMBL/GenBank/DDBJ whole genome shotgun (WGS) entry which is preliminary data.</text>
</comment>
<evidence type="ECO:0000256" key="3">
    <source>
        <dbReference type="SAM" id="MobiDB-lite"/>
    </source>
</evidence>
<dbReference type="CDD" id="cd02869">
    <property type="entry name" value="PseudoU_synth_RluA_like"/>
    <property type="match status" value="1"/>
</dbReference>
<accession>A0A4R9LMP6</accession>
<dbReference type="Pfam" id="PF00849">
    <property type="entry name" value="PseudoU_synth_2"/>
    <property type="match status" value="1"/>
</dbReference>
<dbReference type="GO" id="GO:0140098">
    <property type="term" value="F:catalytic activity, acting on RNA"/>
    <property type="evidence" value="ECO:0007669"/>
    <property type="project" value="UniProtKB-ARBA"/>
</dbReference>